<dbReference type="Proteomes" id="UP001209540">
    <property type="component" value="Unassembled WGS sequence"/>
</dbReference>
<organism evidence="1 2">
    <name type="scientific">Phascolomyces articulosus</name>
    <dbReference type="NCBI Taxonomy" id="60185"/>
    <lineage>
        <taxon>Eukaryota</taxon>
        <taxon>Fungi</taxon>
        <taxon>Fungi incertae sedis</taxon>
        <taxon>Mucoromycota</taxon>
        <taxon>Mucoromycotina</taxon>
        <taxon>Mucoromycetes</taxon>
        <taxon>Mucorales</taxon>
        <taxon>Lichtheimiaceae</taxon>
        <taxon>Phascolomyces</taxon>
    </lineage>
</organism>
<accession>A0AAD5K6U2</accession>
<dbReference type="EMBL" id="JAIXMP010000006">
    <property type="protein sequence ID" value="KAI9271879.1"/>
    <property type="molecule type" value="Genomic_DNA"/>
</dbReference>
<proteinExistence type="predicted"/>
<comment type="caution">
    <text evidence="1">The sequence shown here is derived from an EMBL/GenBank/DDBJ whole genome shotgun (WGS) entry which is preliminary data.</text>
</comment>
<keyword evidence="2" id="KW-1185">Reference proteome</keyword>
<sequence length="169" mass="19731">MGFVLREPPSYDQHLYIIKFRTENERQSWSDNNPQRHAVLVRNGTTKSNSSNSKINGRPAEDEKKFYFIFGCTARIDLFKIFDISYVAAYYWGRINHDPTNQYEIIASRLPENARSWVANCVDKNMDWLDENPNIFPVSELIEYKDVQNLILTKLAHLSKKAPLDKDSI</sequence>
<evidence type="ECO:0000313" key="2">
    <source>
        <dbReference type="Proteomes" id="UP001209540"/>
    </source>
</evidence>
<name>A0AAD5K6U2_9FUNG</name>
<evidence type="ECO:0000313" key="1">
    <source>
        <dbReference type="EMBL" id="KAI9271879.1"/>
    </source>
</evidence>
<reference evidence="1" key="2">
    <citation type="submission" date="2023-02" db="EMBL/GenBank/DDBJ databases">
        <authorList>
            <consortium name="DOE Joint Genome Institute"/>
            <person name="Mondo S.J."/>
            <person name="Chang Y."/>
            <person name="Wang Y."/>
            <person name="Ahrendt S."/>
            <person name="Andreopoulos W."/>
            <person name="Barry K."/>
            <person name="Beard J."/>
            <person name="Benny G.L."/>
            <person name="Blankenship S."/>
            <person name="Bonito G."/>
            <person name="Cuomo C."/>
            <person name="Desiro A."/>
            <person name="Gervers K.A."/>
            <person name="Hundley H."/>
            <person name="Kuo A."/>
            <person name="LaButti K."/>
            <person name="Lang B.F."/>
            <person name="Lipzen A."/>
            <person name="O'Donnell K."/>
            <person name="Pangilinan J."/>
            <person name="Reynolds N."/>
            <person name="Sandor L."/>
            <person name="Smith M.W."/>
            <person name="Tsang A."/>
            <person name="Grigoriev I.V."/>
            <person name="Stajich J.E."/>
            <person name="Spatafora J.W."/>
        </authorList>
    </citation>
    <scope>NUCLEOTIDE SEQUENCE</scope>
    <source>
        <strain evidence="1">RSA 2281</strain>
    </source>
</reference>
<protein>
    <submittedName>
        <fullName evidence="1">Uncharacterized protein</fullName>
    </submittedName>
</protein>
<dbReference type="AlphaFoldDB" id="A0AAD5K6U2"/>
<gene>
    <name evidence="1" type="ORF">BDA99DRAFT_557084</name>
</gene>
<reference evidence="1" key="1">
    <citation type="journal article" date="2022" name="IScience">
        <title>Evolution of zygomycete secretomes and the origins of terrestrial fungal ecologies.</title>
        <authorList>
            <person name="Chang Y."/>
            <person name="Wang Y."/>
            <person name="Mondo S."/>
            <person name="Ahrendt S."/>
            <person name="Andreopoulos W."/>
            <person name="Barry K."/>
            <person name="Beard J."/>
            <person name="Benny G.L."/>
            <person name="Blankenship S."/>
            <person name="Bonito G."/>
            <person name="Cuomo C."/>
            <person name="Desiro A."/>
            <person name="Gervers K.A."/>
            <person name="Hundley H."/>
            <person name="Kuo A."/>
            <person name="LaButti K."/>
            <person name="Lang B.F."/>
            <person name="Lipzen A."/>
            <person name="O'Donnell K."/>
            <person name="Pangilinan J."/>
            <person name="Reynolds N."/>
            <person name="Sandor L."/>
            <person name="Smith M.E."/>
            <person name="Tsang A."/>
            <person name="Grigoriev I.V."/>
            <person name="Stajich J.E."/>
            <person name="Spatafora J.W."/>
        </authorList>
    </citation>
    <scope>NUCLEOTIDE SEQUENCE</scope>
    <source>
        <strain evidence="1">RSA 2281</strain>
    </source>
</reference>